<feature type="region of interest" description="Disordered" evidence="2">
    <location>
        <begin position="159"/>
        <end position="188"/>
    </location>
</feature>
<dbReference type="Proteomes" id="UP001651158">
    <property type="component" value="Unassembled WGS sequence"/>
</dbReference>
<evidence type="ECO:0000256" key="2">
    <source>
        <dbReference type="SAM" id="MobiDB-lite"/>
    </source>
</evidence>
<keyword evidence="1" id="KW-0479">Metal-binding</keyword>
<dbReference type="InterPro" id="IPR044732">
    <property type="entry name" value="ArfGAP_SMAP1-like"/>
</dbReference>
<dbReference type="PANTHER" id="PTHR45705">
    <property type="entry name" value="FI20236P1"/>
    <property type="match status" value="1"/>
</dbReference>
<name>A0ABR4QDV6_9CEST</name>
<keyword evidence="1" id="KW-0863">Zinc-finger</keyword>
<accession>A0ABR4QDV6</accession>
<keyword evidence="1" id="KW-0862">Zinc</keyword>
<dbReference type="PANTHER" id="PTHR45705:SF1">
    <property type="entry name" value="FI20236P1"/>
    <property type="match status" value="1"/>
</dbReference>
<dbReference type="InterPro" id="IPR037278">
    <property type="entry name" value="ARFGAP/RecO"/>
</dbReference>
<feature type="domain" description="Arf-GAP" evidence="3">
    <location>
        <begin position="16"/>
        <end position="130"/>
    </location>
</feature>
<dbReference type="SMART" id="SM00105">
    <property type="entry name" value="ArfGap"/>
    <property type="match status" value="1"/>
</dbReference>
<dbReference type="PRINTS" id="PR00405">
    <property type="entry name" value="REVINTRACTNG"/>
</dbReference>
<reference evidence="4 5" key="1">
    <citation type="journal article" date="2022" name="Front. Cell. Infect. Microbiol.">
        <title>The Genomes of Two Strains of Taenia crassiceps the Animal Model for the Study of Human Cysticercosis.</title>
        <authorList>
            <person name="Bobes R.J."/>
            <person name="Estrada K."/>
            <person name="Rios-Valencia D.G."/>
            <person name="Calderon-Gallegos A."/>
            <person name="de la Torre P."/>
            <person name="Carrero J.C."/>
            <person name="Sanchez-Flores A."/>
            <person name="Laclette J.P."/>
        </authorList>
    </citation>
    <scope>NUCLEOTIDE SEQUENCE [LARGE SCALE GENOMIC DNA]</scope>
    <source>
        <strain evidence="4">WFUcys</strain>
    </source>
</reference>
<feature type="compositionally biased region" description="Polar residues" evidence="2">
    <location>
        <begin position="159"/>
        <end position="169"/>
    </location>
</feature>
<dbReference type="Pfam" id="PF01412">
    <property type="entry name" value="ArfGap"/>
    <property type="match status" value="1"/>
</dbReference>
<dbReference type="SUPFAM" id="SSF57863">
    <property type="entry name" value="ArfGap/RecO-like zinc finger"/>
    <property type="match status" value="1"/>
</dbReference>
<protein>
    <recommendedName>
        <fullName evidence="3">Arf-GAP domain-containing protein</fullName>
    </recommendedName>
</protein>
<dbReference type="InterPro" id="IPR051718">
    <property type="entry name" value="ARF_GTPase-activating"/>
</dbReference>
<keyword evidence="5" id="KW-1185">Reference proteome</keyword>
<dbReference type="EMBL" id="JAKROA010000004">
    <property type="protein sequence ID" value="KAL5107958.1"/>
    <property type="molecule type" value="Genomic_DNA"/>
</dbReference>
<evidence type="ECO:0000256" key="1">
    <source>
        <dbReference type="PROSITE-ProRule" id="PRU00288"/>
    </source>
</evidence>
<sequence length="429" mass="46245">MSMPRQWEKQQSERLQLIIADLVKDEENKYCADCDAKGVLLCIRCAGIHRGLGVHISKVKSLNLDSWEPQQVAMLKAVGNRRAREIYEANLPEFFRRPQTDSALEQFIRAKYEQKRYVASEFVPPKPDIESVKKDLLRLEQQSKRKTVSVRSINLPIQTSDSSKTQGRTLKSIARSTDDSTGGGTADILGLSSVAGKTSDNEASASEAPPKCADAPLRTSQMSELESGAFSADLVGINFGDVAGPSAVETGTSEEQRATKESILALYALSKPSGPVDRPFSPSLAHLNVQNGTTMASMFGVTASSNHAPNQVPPMYQPPASPITSAQSSIQAPKALASLDLLDLDVFQDGVSQYTSKASTQWTDKLTIATTTSGASPNSVSPGFLQQQWVSSQTAASSTPTLNSSAQQSYLTQIQNQLASMQLRSSAVE</sequence>
<gene>
    <name evidence="4" type="ORF">TcWFU_007147</name>
</gene>
<proteinExistence type="predicted"/>
<dbReference type="CDD" id="cd08839">
    <property type="entry name" value="ArfGap_SMAP"/>
    <property type="match status" value="1"/>
</dbReference>
<dbReference type="Gene3D" id="1.10.220.150">
    <property type="entry name" value="Arf GTPase activating protein"/>
    <property type="match status" value="1"/>
</dbReference>
<organism evidence="4 5">
    <name type="scientific">Taenia crassiceps</name>
    <dbReference type="NCBI Taxonomy" id="6207"/>
    <lineage>
        <taxon>Eukaryota</taxon>
        <taxon>Metazoa</taxon>
        <taxon>Spiralia</taxon>
        <taxon>Lophotrochozoa</taxon>
        <taxon>Platyhelminthes</taxon>
        <taxon>Cestoda</taxon>
        <taxon>Eucestoda</taxon>
        <taxon>Cyclophyllidea</taxon>
        <taxon>Taeniidae</taxon>
        <taxon>Taenia</taxon>
    </lineage>
</organism>
<comment type="caution">
    <text evidence="4">The sequence shown here is derived from an EMBL/GenBank/DDBJ whole genome shotgun (WGS) entry which is preliminary data.</text>
</comment>
<evidence type="ECO:0000313" key="5">
    <source>
        <dbReference type="Proteomes" id="UP001651158"/>
    </source>
</evidence>
<dbReference type="InterPro" id="IPR038508">
    <property type="entry name" value="ArfGAP_dom_sf"/>
</dbReference>
<dbReference type="InterPro" id="IPR001164">
    <property type="entry name" value="ArfGAP_dom"/>
</dbReference>
<dbReference type="PROSITE" id="PS50115">
    <property type="entry name" value="ARFGAP"/>
    <property type="match status" value="1"/>
</dbReference>
<evidence type="ECO:0000313" key="4">
    <source>
        <dbReference type="EMBL" id="KAL5107958.1"/>
    </source>
</evidence>
<evidence type="ECO:0000259" key="3">
    <source>
        <dbReference type="PROSITE" id="PS50115"/>
    </source>
</evidence>